<accession>A0A9P4V4M1</accession>
<gene>
    <name evidence="3" type="ORF">EJ04DRAFT_510070</name>
</gene>
<dbReference type="PANTHER" id="PTHR15243:SF0">
    <property type="entry name" value="SERINE_THREONINE-PROTEIN KINASE 19"/>
    <property type="match status" value="1"/>
</dbReference>
<feature type="region of interest" description="Disordered" evidence="2">
    <location>
        <begin position="1"/>
        <end position="55"/>
    </location>
</feature>
<comment type="similarity">
    <text evidence="1">Belongs to the STK19 family.</text>
</comment>
<evidence type="ECO:0000256" key="2">
    <source>
        <dbReference type="SAM" id="MobiDB-lite"/>
    </source>
</evidence>
<dbReference type="Proteomes" id="UP000799444">
    <property type="component" value="Unassembled WGS sequence"/>
</dbReference>
<sequence length="388" mass="41686">MSFQTTPARTSGNRLKAPRKPSFAAALRRSTSSPSKSSPKRNLSQSVDEDEDERLDDTGVIASLASDLNFRDVPQYVEYIRNNMFSDIPETRSGMNSTRIAEVLNHRKALPPIVTVAHVDALTPSSTKTEREIAELAQAGVLRRIAIPQRGTGAAAVGDGIVSVVQWQRLVRDDVHLDEALKSKYVSVMVSNPASATISSDNFTPSEITSLIATGFLTASAAHDSRSSFFTSPNPGTLSSLSSAGSRHAAGSIAAVGGASAIQHISGGGVSSTNHAPFYNFSLPNAGSHIKLLTEARKHILDLLKKTKHKEAPLTSLRERWDGGVPASDEQARAKKARGEFAGILPGRTKKWRAFWGLRFEWVVEECVGAGLIEVFETGTVGKGVRML</sequence>
<name>A0A9P4V4M1_9PLEO</name>
<proteinExistence type="inferred from homology"/>
<dbReference type="InterPro" id="IPR018865">
    <property type="entry name" value="STK19-like"/>
</dbReference>
<dbReference type="PANTHER" id="PTHR15243">
    <property type="entry name" value="SERINE/THREONINE-PROTEIN KINASE 19"/>
    <property type="match status" value="1"/>
</dbReference>
<evidence type="ECO:0000256" key="1">
    <source>
        <dbReference type="ARBA" id="ARBA00093458"/>
    </source>
</evidence>
<dbReference type="GO" id="GO:0046579">
    <property type="term" value="P:positive regulation of Ras protein signal transduction"/>
    <property type="evidence" value="ECO:0007669"/>
    <property type="project" value="TreeGrafter"/>
</dbReference>
<feature type="compositionally biased region" description="Low complexity" evidence="2">
    <location>
        <begin position="28"/>
        <end position="41"/>
    </location>
</feature>
<keyword evidence="4" id="KW-1185">Reference proteome</keyword>
<dbReference type="Pfam" id="PF10494">
    <property type="entry name" value="Stk19"/>
    <property type="match status" value="1"/>
</dbReference>
<dbReference type="AlphaFoldDB" id="A0A9P4V4M1"/>
<dbReference type="OrthoDB" id="3980126at2759"/>
<protein>
    <recommendedName>
        <fullName evidence="5">Serine-threonine protein kinase 19-domain-containing protein</fullName>
    </recommendedName>
</protein>
<evidence type="ECO:0000313" key="3">
    <source>
        <dbReference type="EMBL" id="KAF2737894.1"/>
    </source>
</evidence>
<evidence type="ECO:0000313" key="4">
    <source>
        <dbReference type="Proteomes" id="UP000799444"/>
    </source>
</evidence>
<dbReference type="EMBL" id="ML996113">
    <property type="protein sequence ID" value="KAF2737894.1"/>
    <property type="molecule type" value="Genomic_DNA"/>
</dbReference>
<evidence type="ECO:0008006" key="5">
    <source>
        <dbReference type="Google" id="ProtNLM"/>
    </source>
</evidence>
<feature type="compositionally biased region" description="Polar residues" evidence="2">
    <location>
        <begin position="1"/>
        <end position="13"/>
    </location>
</feature>
<reference evidence="3" key="1">
    <citation type="journal article" date="2020" name="Stud. Mycol.">
        <title>101 Dothideomycetes genomes: a test case for predicting lifestyles and emergence of pathogens.</title>
        <authorList>
            <person name="Haridas S."/>
            <person name="Albert R."/>
            <person name="Binder M."/>
            <person name="Bloem J."/>
            <person name="Labutti K."/>
            <person name="Salamov A."/>
            <person name="Andreopoulos B."/>
            <person name="Baker S."/>
            <person name="Barry K."/>
            <person name="Bills G."/>
            <person name="Bluhm B."/>
            <person name="Cannon C."/>
            <person name="Castanera R."/>
            <person name="Culley D."/>
            <person name="Daum C."/>
            <person name="Ezra D."/>
            <person name="Gonzalez J."/>
            <person name="Henrissat B."/>
            <person name="Kuo A."/>
            <person name="Liang C."/>
            <person name="Lipzen A."/>
            <person name="Lutzoni F."/>
            <person name="Magnuson J."/>
            <person name="Mondo S."/>
            <person name="Nolan M."/>
            <person name="Ohm R."/>
            <person name="Pangilinan J."/>
            <person name="Park H.-J."/>
            <person name="Ramirez L."/>
            <person name="Alfaro M."/>
            <person name="Sun H."/>
            <person name="Tritt A."/>
            <person name="Yoshinaga Y."/>
            <person name="Zwiers L.-H."/>
            <person name="Turgeon B."/>
            <person name="Goodwin S."/>
            <person name="Spatafora J."/>
            <person name="Crous P."/>
            <person name="Grigoriev I."/>
        </authorList>
    </citation>
    <scope>NUCLEOTIDE SEQUENCE</scope>
    <source>
        <strain evidence="3">CBS 125425</strain>
    </source>
</reference>
<comment type="caution">
    <text evidence="3">The sequence shown here is derived from an EMBL/GenBank/DDBJ whole genome shotgun (WGS) entry which is preliminary data.</text>
</comment>
<organism evidence="3 4">
    <name type="scientific">Polyplosphaeria fusca</name>
    <dbReference type="NCBI Taxonomy" id="682080"/>
    <lineage>
        <taxon>Eukaryota</taxon>
        <taxon>Fungi</taxon>
        <taxon>Dikarya</taxon>
        <taxon>Ascomycota</taxon>
        <taxon>Pezizomycotina</taxon>
        <taxon>Dothideomycetes</taxon>
        <taxon>Pleosporomycetidae</taxon>
        <taxon>Pleosporales</taxon>
        <taxon>Tetraplosphaeriaceae</taxon>
        <taxon>Polyplosphaeria</taxon>
    </lineage>
</organism>